<feature type="domain" description="Schizont-infected cell agglutination extracellular beta" evidence="1">
    <location>
        <begin position="677"/>
        <end position="849"/>
    </location>
</feature>
<dbReference type="InterPro" id="IPR024288">
    <property type="entry name" value="SICA_C"/>
</dbReference>
<feature type="domain" description="Schizont-infected cell agglutination extracellular beta" evidence="1">
    <location>
        <begin position="254"/>
        <end position="421"/>
    </location>
</feature>
<feature type="domain" description="Schizont-infected cell agglutination extracellular alpha" evidence="3">
    <location>
        <begin position="3"/>
        <end position="117"/>
    </location>
</feature>
<evidence type="ECO:0000259" key="2">
    <source>
        <dbReference type="Pfam" id="PF12879"/>
    </source>
</evidence>
<gene>
    <name evidence="4" type="ORF">PKNA1_H1_0100100</name>
</gene>
<reference evidence="5" key="1">
    <citation type="submission" date="2016-05" db="EMBL/GenBank/DDBJ databases">
        <authorList>
            <person name="Sharaf H."/>
        </authorList>
    </citation>
    <scope>NUCLEOTIDE SEQUENCE [LARGE SCALE GENOMIC DNA]</scope>
    <source>
        <strain evidence="5">H</strain>
    </source>
</reference>
<evidence type="ECO:0000313" key="4">
    <source>
        <dbReference type="EMBL" id="SBO27584.1"/>
    </source>
</evidence>
<protein>
    <submittedName>
        <fullName evidence="4">SICAvar, type I</fullName>
    </submittedName>
</protein>
<dbReference type="EMBL" id="CWHR02000012">
    <property type="protein sequence ID" value="SBO27584.1"/>
    <property type="molecule type" value="Genomic_DNA"/>
</dbReference>
<dbReference type="InterPro" id="IPR024290">
    <property type="entry name" value="SICA_extracell_a"/>
</dbReference>
<dbReference type="Pfam" id="PF12887">
    <property type="entry name" value="SICA_alpha"/>
    <property type="match status" value="1"/>
</dbReference>
<feature type="domain" description="Schizont-infected cell agglutination extracellular beta" evidence="1">
    <location>
        <begin position="1102"/>
        <end position="1287"/>
    </location>
</feature>
<name>A0A1A7VZN4_PLAKH</name>
<evidence type="ECO:0000259" key="3">
    <source>
        <dbReference type="Pfam" id="PF12887"/>
    </source>
</evidence>
<feature type="domain" description="Schizont-infected cell agglutination extracellular beta" evidence="1">
    <location>
        <begin position="1604"/>
        <end position="1793"/>
    </location>
</feature>
<dbReference type="Pfam" id="PF12879">
    <property type="entry name" value="SICA_C"/>
    <property type="match status" value="1"/>
</dbReference>
<feature type="domain" description="Schizont-infected cell agglutination extracellular beta" evidence="1">
    <location>
        <begin position="1384"/>
        <end position="1565"/>
    </location>
</feature>
<dbReference type="Proteomes" id="UP000182142">
    <property type="component" value="Unassembled WGS sequence"/>
</dbReference>
<sequence length="2001" mass="223446">MRNEYVKDLCKGLMGIRYFMSGITELSGRSVKVETDLTEDKWFARCTVGMLALSDIYGDHCKLDKVIGYVSDNVEGNLRKHTKGGLGDWMIGKCEGKVDANALLMGRAILGDKIKDWATGNRGGPGNSPWRVKQLWSSKWRYVCPTTKGSSKITDEEKKDELNRNKDSMTKLMKLDTNSQNKNSIVPLSDVLIGESKDYSLDLGKLTKVFENAIQNNNTATADLAETIMKEITKASEDQLAEACIKALKDDAGKMCDRLECMKHLWTQTDPATAAVSSNKDFWEDNGAVKKLWDELSNAMRTKGTEEQTECKTVVTGTTATPSEEAACKFLHAGLNQLYNPTPATPPSASSPSGDDVLKNNPSFRQTMGCFLLHAYAKIMKEKATCLIDDGISKAFELGENLGTNGIKCKWDVDTFKGCEIEKNGATGEKENVENKLKDIIDKDGNDPKMKQMAQKINEVTKLCDQVQCVTTRWMEQNKSSVKGDWEDVWKEVPKEIKALAEGTNKNKRKEVEDKNYCNGLSEGKGKDACILIAAGLKNLYDINESDAVDVSFQRTMQCVLLNAIADRLEDEKFPCTDEKNVKKGIEHAFGKIDNIMNGSKCSGNDKCFKCPRVKNYDNCEIKTDGGSEEKLKDKINPKVEAEYNEDSTTSTSPLSKKSLTTTICKPCEEGSNGDKCQRLKCIVQKWGDIRNYGNSVPSWDRMKTDFGNDLTRLMNHMRTEAENAEVTKHCNDGVWNNGDAAGVANKTACKLVAAGLHHISNIKHTYKPQKNNGDYNPYDNQEFHQFVSCLWLKRVVQEMEKRSISCDIKEGIKKGSKAWNTIKETHCKNQPCIECNLEDDYGKLDTCQVGSDSANVKEKFIDLLTKDKTTEADSTLQELLKTDKNGSLCQRLQCLASRVEALKKDPSSNANDFWKKGGEVDKLWNELSNAMRTNGDKDNGNVCGQMEDGSATNGGTASRQATDPERKACQHLTAGFNQLKENPSSKDSNYPILKNNPLLRQTVGCFLLKEYAKKMQNQSTCVITSGLEKAFKSWKPEKNGRCASGIACIDCNWDDNEYDSCDVKITTNGTPSNAKTAVGTVLDEKKNELKSTMDKINDTKTLCQQLQCAAPRWFERNKVTKQNGTDNRTWCEFWNEGVKPELTNLFTAIQTDGKGKSNTITTARTCQGFGYGNTDSVERKACNYIAAGLQHIKGITGSSNGVAQSNDQYKELLDRAVACIALNMYADQIREKSKDKCPIDESKIQRMFDFWNAINNNSCLTSASRANNKNCFVCKRLQGSYFADCNLSVSNTLVDTTSPQSGSRTTCTDKDNNTNKNVSKKIDDLLKEESKMEGTLKEINKMNDFCTQLQCAARKWKLANSKNGQIGTLSWDTLSTITNMSKSFCTQLQCAAKQYHKNKHNGAQPKPPLSWDDINLVVNEELKKLLEHITDDQKWESVAQHCNGSIGSSTDDTPGEKKAKQKACKLFALGLKHISDIKDKNQNDDVVPLKQTMMCAALNLYADQLITKAKDQCPLDGTKLTDAIQHAFNNSKTIMNGGASCKTGSTNSCFVCKREEKTFHNCQIGQNQNDKVKPKLESLLKDNDKTNPNNMDKTLEEINKIETFCTQVQCAIKQYGKSINNKTGPNGTVSWSDIDKDAKDELTELLDYMIKPDNQKDVAEYCKDKEDKWNAMGHKEGKTNKAACLLFASGLKHIYTHGIVQKNGQVKDHVKGPSFEQTMGCLFLKEYAKQLKKMAEEQKKYRVHPNCSVDSGIDHAFEKSKVIMQASSQCKKNVNNDCFECDLNKGYDKCSIGDDDVGNKAKNLFEGESEQNHMQQTLENTVCPILLTDILTPFLPLAPVSIGLSAMAYYLWKYFGPLGKGGPRFRRSPAEIPGSSIQEHLLDHVEEAGPHEYQLVKERKPRSAPTRTKRSGPVNRRTIIEIHFEVLDECQKGDTQVNQKDFLELLVQEFMGSELMEEEQVPKEELFMEGVPMEEVPMESIPLEQVPMERVPNLGSGFMV</sequence>
<evidence type="ECO:0000259" key="1">
    <source>
        <dbReference type="Pfam" id="PF12878"/>
    </source>
</evidence>
<feature type="domain" description="Schizont-infected cell agglutination C-terminal" evidence="2">
    <location>
        <begin position="1854"/>
        <end position="1983"/>
    </location>
</feature>
<evidence type="ECO:0000313" key="5">
    <source>
        <dbReference type="Proteomes" id="UP000182142"/>
    </source>
</evidence>
<accession>A0A1A7VZN4</accession>
<proteinExistence type="predicted"/>
<feature type="domain" description="Schizont-infected cell agglutination extracellular beta" evidence="1">
    <location>
        <begin position="462"/>
        <end position="622"/>
    </location>
</feature>
<dbReference type="Pfam" id="PF12878">
    <property type="entry name" value="SICA_beta"/>
    <property type="match status" value="7"/>
</dbReference>
<feature type="domain" description="Schizont-infected cell agglutination extracellular beta" evidence="1">
    <location>
        <begin position="888"/>
        <end position="1063"/>
    </location>
</feature>
<organism evidence="4 5">
    <name type="scientific">Plasmodium knowlesi (strain H)</name>
    <dbReference type="NCBI Taxonomy" id="5851"/>
    <lineage>
        <taxon>Eukaryota</taxon>
        <taxon>Sar</taxon>
        <taxon>Alveolata</taxon>
        <taxon>Apicomplexa</taxon>
        <taxon>Aconoidasida</taxon>
        <taxon>Haemosporida</taxon>
        <taxon>Plasmodiidae</taxon>
        <taxon>Plasmodium</taxon>
        <taxon>Plasmodium (Plasmodium)</taxon>
    </lineage>
</organism>
<dbReference type="InterPro" id="IPR024285">
    <property type="entry name" value="SICA_extracell_b"/>
</dbReference>